<evidence type="ECO:0000256" key="5">
    <source>
        <dbReference type="ARBA" id="ARBA00022989"/>
    </source>
</evidence>
<dbReference type="PANTHER" id="PTHR24223">
    <property type="entry name" value="ATP-BINDING CASSETTE SUB-FAMILY C"/>
    <property type="match status" value="1"/>
</dbReference>
<dbReference type="InterPro" id="IPR050173">
    <property type="entry name" value="ABC_transporter_C-like"/>
</dbReference>
<feature type="transmembrane region" description="Helical" evidence="7">
    <location>
        <begin position="29"/>
        <end position="53"/>
    </location>
</feature>
<dbReference type="EMBL" id="UYRU01049559">
    <property type="protein sequence ID" value="VDN10631.1"/>
    <property type="molecule type" value="Genomic_DNA"/>
</dbReference>
<feature type="transmembrane region" description="Helical" evidence="7">
    <location>
        <begin position="253"/>
        <end position="271"/>
    </location>
</feature>
<sequence length="322" mass="36386">MLVNPEANGSTRYEAASTLLSISNYYLNVYTWLGCVLTVCICVYVTVSVASSFKASKDLHRRMLARVLRAPCYFFDTTPQGRILNRFSFDIDNIDHNLPHAITEVFSYVVDTIVTLVVVFITIRPWYFSLGSLVVFFALYISIQMFYLPISRQSRRLNSSTRSPLLAHCSETAASMLGASVVRAHGKVEDFVATADRLIDNNALFVFIRSVSNRWLDFRLDVSLPHFSSGPRFHYRASLDNSNHTSEFLRTEMLNCLFLTFTAALTVAMRGQMPPGMAGFLISYVLAVPESLSWLVKMTAQMESSAVAIERVKEYMEVRLNL</sequence>
<dbReference type="InterPro" id="IPR011527">
    <property type="entry name" value="ABC1_TM_dom"/>
</dbReference>
<evidence type="ECO:0000256" key="2">
    <source>
        <dbReference type="ARBA" id="ARBA00022692"/>
    </source>
</evidence>
<keyword evidence="2 7" id="KW-0812">Transmembrane</keyword>
<evidence type="ECO:0000256" key="7">
    <source>
        <dbReference type="SAM" id="Phobius"/>
    </source>
</evidence>
<protein>
    <recommendedName>
        <fullName evidence="8">ABC transmembrane type-1 domain-containing protein</fullName>
    </recommendedName>
</protein>
<name>A0A3P7LWP5_DIBLA</name>
<evidence type="ECO:0000313" key="10">
    <source>
        <dbReference type="Proteomes" id="UP000281553"/>
    </source>
</evidence>
<evidence type="ECO:0000259" key="8">
    <source>
        <dbReference type="PROSITE" id="PS50929"/>
    </source>
</evidence>
<feature type="domain" description="ABC transmembrane type-1" evidence="8">
    <location>
        <begin position="29"/>
        <end position="222"/>
    </location>
</feature>
<evidence type="ECO:0000256" key="4">
    <source>
        <dbReference type="ARBA" id="ARBA00022840"/>
    </source>
</evidence>
<keyword evidence="6 7" id="KW-0472">Membrane</keyword>
<dbReference type="OrthoDB" id="6282333at2759"/>
<dbReference type="InterPro" id="IPR036640">
    <property type="entry name" value="ABC1_TM_sf"/>
</dbReference>
<dbReference type="AlphaFoldDB" id="A0A3P7LWP5"/>
<accession>A0A3P7LWP5</accession>
<dbReference type="Proteomes" id="UP000281553">
    <property type="component" value="Unassembled WGS sequence"/>
</dbReference>
<gene>
    <name evidence="9" type="ORF">DILT_LOCUS6462</name>
</gene>
<reference evidence="9 10" key="1">
    <citation type="submission" date="2018-11" db="EMBL/GenBank/DDBJ databases">
        <authorList>
            <consortium name="Pathogen Informatics"/>
        </authorList>
    </citation>
    <scope>NUCLEOTIDE SEQUENCE [LARGE SCALE GENOMIC DNA]</scope>
</reference>
<keyword evidence="4" id="KW-0067">ATP-binding</keyword>
<dbReference type="Pfam" id="PF00664">
    <property type="entry name" value="ABC_membrane"/>
    <property type="match status" value="1"/>
</dbReference>
<dbReference type="PROSITE" id="PS50929">
    <property type="entry name" value="ABC_TM1F"/>
    <property type="match status" value="1"/>
</dbReference>
<feature type="transmembrane region" description="Helical" evidence="7">
    <location>
        <begin position="277"/>
        <end position="296"/>
    </location>
</feature>
<evidence type="ECO:0000313" key="9">
    <source>
        <dbReference type="EMBL" id="VDN10631.1"/>
    </source>
</evidence>
<evidence type="ECO:0000256" key="1">
    <source>
        <dbReference type="ARBA" id="ARBA00022448"/>
    </source>
</evidence>
<feature type="transmembrane region" description="Helical" evidence="7">
    <location>
        <begin position="105"/>
        <end position="123"/>
    </location>
</feature>
<dbReference type="PANTHER" id="PTHR24223:SF454">
    <property type="match status" value="1"/>
</dbReference>
<keyword evidence="10" id="KW-1185">Reference proteome</keyword>
<dbReference type="Gene3D" id="1.20.1560.10">
    <property type="entry name" value="ABC transporter type 1, transmembrane domain"/>
    <property type="match status" value="1"/>
</dbReference>
<dbReference type="GO" id="GO:0140359">
    <property type="term" value="F:ABC-type transporter activity"/>
    <property type="evidence" value="ECO:0007669"/>
    <property type="project" value="InterPro"/>
</dbReference>
<keyword evidence="5 7" id="KW-1133">Transmembrane helix</keyword>
<organism evidence="9 10">
    <name type="scientific">Dibothriocephalus latus</name>
    <name type="common">Fish tapeworm</name>
    <name type="synonym">Diphyllobothrium latum</name>
    <dbReference type="NCBI Taxonomy" id="60516"/>
    <lineage>
        <taxon>Eukaryota</taxon>
        <taxon>Metazoa</taxon>
        <taxon>Spiralia</taxon>
        <taxon>Lophotrochozoa</taxon>
        <taxon>Platyhelminthes</taxon>
        <taxon>Cestoda</taxon>
        <taxon>Eucestoda</taxon>
        <taxon>Diphyllobothriidea</taxon>
        <taxon>Diphyllobothriidae</taxon>
        <taxon>Dibothriocephalus</taxon>
    </lineage>
</organism>
<dbReference type="GO" id="GO:0005524">
    <property type="term" value="F:ATP binding"/>
    <property type="evidence" value="ECO:0007669"/>
    <property type="project" value="UniProtKB-KW"/>
</dbReference>
<evidence type="ECO:0000256" key="3">
    <source>
        <dbReference type="ARBA" id="ARBA00022741"/>
    </source>
</evidence>
<evidence type="ECO:0000256" key="6">
    <source>
        <dbReference type="ARBA" id="ARBA00023136"/>
    </source>
</evidence>
<feature type="transmembrane region" description="Helical" evidence="7">
    <location>
        <begin position="129"/>
        <end position="150"/>
    </location>
</feature>
<keyword evidence="1" id="KW-0813">Transport</keyword>
<keyword evidence="3" id="KW-0547">Nucleotide-binding</keyword>
<dbReference type="SUPFAM" id="SSF90123">
    <property type="entry name" value="ABC transporter transmembrane region"/>
    <property type="match status" value="1"/>
</dbReference>
<dbReference type="GO" id="GO:0016020">
    <property type="term" value="C:membrane"/>
    <property type="evidence" value="ECO:0007669"/>
    <property type="project" value="InterPro"/>
</dbReference>
<proteinExistence type="predicted"/>